<dbReference type="AlphaFoldDB" id="A0AAW0LAR6"/>
<keyword evidence="4" id="KW-0325">Glycoprotein</keyword>
<evidence type="ECO:0000256" key="6">
    <source>
        <dbReference type="ARBA" id="ARBA00048679"/>
    </source>
</evidence>
<comment type="subcellular location">
    <subcellularLocation>
        <location evidence="1">Membrane</location>
        <topology evidence="1">Single-pass membrane protein</topology>
    </subcellularLocation>
</comment>
<keyword evidence="11" id="KW-1185">Reference proteome</keyword>
<reference evidence="10 11" key="1">
    <citation type="journal article" date="2018" name="Sci. Data">
        <title>The draft genome sequence of cork oak.</title>
        <authorList>
            <person name="Ramos A.M."/>
            <person name="Usie A."/>
            <person name="Barbosa P."/>
            <person name="Barros P.M."/>
            <person name="Capote T."/>
            <person name="Chaves I."/>
            <person name="Simoes F."/>
            <person name="Abreu I."/>
            <person name="Carrasquinho I."/>
            <person name="Faro C."/>
            <person name="Guimaraes J.B."/>
            <person name="Mendonca D."/>
            <person name="Nobrega F."/>
            <person name="Rodrigues L."/>
            <person name="Saibo N.J.M."/>
            <person name="Varela M.C."/>
            <person name="Egas C."/>
            <person name="Matos J."/>
            <person name="Miguel C.M."/>
            <person name="Oliveira M.M."/>
            <person name="Ricardo C.P."/>
            <person name="Goncalves S."/>
        </authorList>
    </citation>
    <scope>NUCLEOTIDE SEQUENCE [LARGE SCALE GENOMIC DNA]</scope>
    <source>
        <strain evidence="11">cv. HL8</strain>
    </source>
</reference>
<proteinExistence type="predicted"/>
<evidence type="ECO:0000259" key="9">
    <source>
        <dbReference type="Pfam" id="PF14380"/>
    </source>
</evidence>
<dbReference type="PANTHER" id="PTHR33138:SF1">
    <property type="entry name" value="OS01G0113900 PROTEIN"/>
    <property type="match status" value="1"/>
</dbReference>
<dbReference type="InterPro" id="IPR025287">
    <property type="entry name" value="WAK_GUB"/>
</dbReference>
<feature type="domain" description="Wall-associated receptor kinase galacturonan-binding" evidence="8">
    <location>
        <begin position="29"/>
        <end position="96"/>
    </location>
</feature>
<evidence type="ECO:0000313" key="11">
    <source>
        <dbReference type="Proteomes" id="UP000237347"/>
    </source>
</evidence>
<comment type="catalytic activity">
    <reaction evidence="6">
        <text>L-seryl-[protein] + ATP = O-phospho-L-seryl-[protein] + ADP + H(+)</text>
        <dbReference type="Rhea" id="RHEA:17989"/>
        <dbReference type="Rhea" id="RHEA-COMP:9863"/>
        <dbReference type="Rhea" id="RHEA-COMP:11604"/>
        <dbReference type="ChEBI" id="CHEBI:15378"/>
        <dbReference type="ChEBI" id="CHEBI:29999"/>
        <dbReference type="ChEBI" id="CHEBI:30616"/>
        <dbReference type="ChEBI" id="CHEBI:83421"/>
        <dbReference type="ChEBI" id="CHEBI:456216"/>
        <dbReference type="EC" id="2.7.11.1"/>
    </reaction>
</comment>
<name>A0AAW0LAR6_QUESU</name>
<dbReference type="InterPro" id="IPR032872">
    <property type="entry name" value="WAK_assoc_C"/>
</dbReference>
<comment type="catalytic activity">
    <reaction evidence="5">
        <text>L-threonyl-[protein] + ATP = O-phospho-L-threonyl-[protein] + ADP + H(+)</text>
        <dbReference type="Rhea" id="RHEA:46608"/>
        <dbReference type="Rhea" id="RHEA-COMP:11060"/>
        <dbReference type="Rhea" id="RHEA-COMP:11605"/>
        <dbReference type="ChEBI" id="CHEBI:15378"/>
        <dbReference type="ChEBI" id="CHEBI:30013"/>
        <dbReference type="ChEBI" id="CHEBI:30616"/>
        <dbReference type="ChEBI" id="CHEBI:61977"/>
        <dbReference type="ChEBI" id="CHEBI:456216"/>
        <dbReference type="EC" id="2.7.11.1"/>
    </reaction>
</comment>
<gene>
    <name evidence="10" type="ORF">CFP56_006097</name>
</gene>
<dbReference type="EMBL" id="PKMF04000134">
    <property type="protein sequence ID" value="KAK7847939.1"/>
    <property type="molecule type" value="Genomic_DNA"/>
</dbReference>
<organism evidence="10 11">
    <name type="scientific">Quercus suber</name>
    <name type="common">Cork oak</name>
    <dbReference type="NCBI Taxonomy" id="58331"/>
    <lineage>
        <taxon>Eukaryota</taxon>
        <taxon>Viridiplantae</taxon>
        <taxon>Streptophyta</taxon>
        <taxon>Embryophyta</taxon>
        <taxon>Tracheophyta</taxon>
        <taxon>Spermatophyta</taxon>
        <taxon>Magnoliopsida</taxon>
        <taxon>eudicotyledons</taxon>
        <taxon>Gunneridae</taxon>
        <taxon>Pentapetalae</taxon>
        <taxon>rosids</taxon>
        <taxon>fabids</taxon>
        <taxon>Fagales</taxon>
        <taxon>Fagaceae</taxon>
        <taxon>Quercus</taxon>
    </lineage>
</organism>
<evidence type="ECO:0000256" key="7">
    <source>
        <dbReference type="SAM" id="SignalP"/>
    </source>
</evidence>
<feature type="signal peptide" evidence="7">
    <location>
        <begin position="1"/>
        <end position="20"/>
    </location>
</feature>
<dbReference type="GO" id="GO:0004674">
    <property type="term" value="F:protein serine/threonine kinase activity"/>
    <property type="evidence" value="ECO:0007669"/>
    <property type="project" value="UniProtKB-EC"/>
</dbReference>
<dbReference type="Pfam" id="PF13947">
    <property type="entry name" value="GUB_WAK_bind"/>
    <property type="match status" value="1"/>
</dbReference>
<dbReference type="PANTHER" id="PTHR33138">
    <property type="entry name" value="OS01G0690200 PROTEIN"/>
    <property type="match status" value="1"/>
</dbReference>
<evidence type="ECO:0000256" key="1">
    <source>
        <dbReference type="ARBA" id="ARBA00004167"/>
    </source>
</evidence>
<accession>A0AAW0LAR6</accession>
<feature type="domain" description="Wall-associated receptor kinase C-terminal" evidence="9">
    <location>
        <begin position="148"/>
        <end position="240"/>
    </location>
</feature>
<dbReference type="EC" id="2.7.11.1" evidence="2"/>
<sequence length="266" mass="29697">MSQFLSYLLILSFFFFFVNSLGNNSSPLCQLHNCGDVNIRYPFWVLNENASDQQQYCGYKGFGVMCLNGTAVLELAGGRYHVKDINYDDYTLALVDIDVSNQTCPRARHSVSLETLPLKYSSMNLNLSFYFNCTSDPPIPVPSNSIQCLNIGSNRSYVFVENRETEVNDWSKNCEEKVVVTVRKTQINMTNLTGGFGRAMNDGFVLDWETVKDCVTCESSEGYCGYNAAAEEYLCFCNDGSTNSNSCKGMLSLILMGTDTHDSNST</sequence>
<dbReference type="Proteomes" id="UP000237347">
    <property type="component" value="Unassembled WGS sequence"/>
</dbReference>
<dbReference type="GO" id="GO:0030247">
    <property type="term" value="F:polysaccharide binding"/>
    <property type="evidence" value="ECO:0007669"/>
    <property type="project" value="InterPro"/>
</dbReference>
<protein>
    <recommendedName>
        <fullName evidence="2">non-specific serine/threonine protein kinase</fullName>
        <ecNumber evidence="2">2.7.11.1</ecNumber>
    </recommendedName>
</protein>
<comment type="caution">
    <text evidence="10">The sequence shown here is derived from an EMBL/GenBank/DDBJ whole genome shotgun (WGS) entry which is preliminary data.</text>
</comment>
<evidence type="ECO:0000256" key="3">
    <source>
        <dbReference type="ARBA" id="ARBA00022729"/>
    </source>
</evidence>
<evidence type="ECO:0000256" key="2">
    <source>
        <dbReference type="ARBA" id="ARBA00012513"/>
    </source>
</evidence>
<evidence type="ECO:0000256" key="4">
    <source>
        <dbReference type="ARBA" id="ARBA00023180"/>
    </source>
</evidence>
<dbReference type="Pfam" id="PF14380">
    <property type="entry name" value="WAK_assoc"/>
    <property type="match status" value="1"/>
</dbReference>
<keyword evidence="3 7" id="KW-0732">Signal</keyword>
<dbReference type="GO" id="GO:0016020">
    <property type="term" value="C:membrane"/>
    <property type="evidence" value="ECO:0007669"/>
    <property type="project" value="UniProtKB-SubCell"/>
</dbReference>
<evidence type="ECO:0000259" key="8">
    <source>
        <dbReference type="Pfam" id="PF13947"/>
    </source>
</evidence>
<evidence type="ECO:0000256" key="5">
    <source>
        <dbReference type="ARBA" id="ARBA00047899"/>
    </source>
</evidence>
<evidence type="ECO:0000313" key="10">
    <source>
        <dbReference type="EMBL" id="KAK7847939.1"/>
    </source>
</evidence>
<feature type="chain" id="PRO_5043732267" description="non-specific serine/threonine protein kinase" evidence="7">
    <location>
        <begin position="21"/>
        <end position="266"/>
    </location>
</feature>